<organism evidence="4 5">
    <name type="scientific">Hippocampus comes</name>
    <name type="common">Tiger tail seahorse</name>
    <dbReference type="NCBI Taxonomy" id="109280"/>
    <lineage>
        <taxon>Eukaryota</taxon>
        <taxon>Metazoa</taxon>
        <taxon>Chordata</taxon>
        <taxon>Craniata</taxon>
        <taxon>Vertebrata</taxon>
        <taxon>Euteleostomi</taxon>
        <taxon>Actinopterygii</taxon>
        <taxon>Neopterygii</taxon>
        <taxon>Teleostei</taxon>
        <taxon>Neoteleostei</taxon>
        <taxon>Acanthomorphata</taxon>
        <taxon>Syngnathiaria</taxon>
        <taxon>Syngnathiformes</taxon>
        <taxon>Syngnathoidei</taxon>
        <taxon>Syngnathidae</taxon>
        <taxon>Hippocampus</taxon>
    </lineage>
</organism>
<evidence type="ECO:0000313" key="5">
    <source>
        <dbReference type="Proteomes" id="UP000264820"/>
    </source>
</evidence>
<reference evidence="4" key="1">
    <citation type="submission" date="2025-08" db="UniProtKB">
        <authorList>
            <consortium name="Ensembl"/>
        </authorList>
    </citation>
    <scope>IDENTIFICATION</scope>
</reference>
<evidence type="ECO:0000256" key="1">
    <source>
        <dbReference type="SAM" id="MobiDB-lite"/>
    </source>
</evidence>
<dbReference type="GeneTree" id="ENSGT01140000282670"/>
<keyword evidence="2" id="KW-0812">Transmembrane</keyword>
<evidence type="ECO:0000256" key="2">
    <source>
        <dbReference type="SAM" id="Phobius"/>
    </source>
</evidence>
<feature type="chain" id="PRO_5018743417" evidence="3">
    <location>
        <begin position="23"/>
        <end position="272"/>
    </location>
</feature>
<evidence type="ECO:0000313" key="4">
    <source>
        <dbReference type="Ensembl" id="ENSHCOP00000014846.1"/>
    </source>
</evidence>
<feature type="transmembrane region" description="Helical" evidence="2">
    <location>
        <begin position="218"/>
        <end position="239"/>
    </location>
</feature>
<dbReference type="AlphaFoldDB" id="A0A3Q2YAQ5"/>
<reference evidence="4" key="2">
    <citation type="submission" date="2025-09" db="UniProtKB">
        <authorList>
            <consortium name="Ensembl"/>
        </authorList>
    </citation>
    <scope>IDENTIFICATION</scope>
</reference>
<keyword evidence="3" id="KW-0732">Signal</keyword>
<accession>A0A3Q2YAQ5</accession>
<feature type="region of interest" description="Disordered" evidence="1">
    <location>
        <begin position="54"/>
        <end position="162"/>
    </location>
</feature>
<name>A0A3Q2YAQ5_HIPCM</name>
<protein>
    <submittedName>
        <fullName evidence="4">Cell wall protein DAN4-like</fullName>
    </submittedName>
</protein>
<dbReference type="Proteomes" id="UP000264820">
    <property type="component" value="Unplaced"/>
</dbReference>
<proteinExistence type="predicted"/>
<sequence length="272" mass="29664">MTMEVRVCIYLGALLLLHVGSADHATSMPQRSVNLTDVMTSKPSVTPTFIIQASDTTSTHSPSNKTQANTNSHQPPDSLPVSTTPLSRAAAVSTPLSRNTSDKTPTTTQRYPTPTTARQHTTPTPTAARQHTTPTPITTQQYTTPTTTRFTTTSSRETSTSQMTTLMSAQRTSSKTPVHTTVVPPSLTSTQTKLHADTPSQLNVKGNTVHDSPTLDPLLAGLVSAFIVSAAVITLLLFLKLRRRDNRPEFRRLQDLPMDDMMEETPLSMYSY</sequence>
<feature type="compositionally biased region" description="Low complexity" evidence="1">
    <location>
        <begin position="104"/>
        <end position="162"/>
    </location>
</feature>
<keyword evidence="2" id="KW-1133">Transmembrane helix</keyword>
<keyword evidence="2" id="KW-0472">Membrane</keyword>
<keyword evidence="5" id="KW-1185">Reference proteome</keyword>
<dbReference type="Ensembl" id="ENSHCOT00000022579.1">
    <property type="protein sequence ID" value="ENSHCOP00000014846.1"/>
    <property type="gene ID" value="ENSHCOG00000018320.1"/>
</dbReference>
<feature type="signal peptide" evidence="3">
    <location>
        <begin position="1"/>
        <end position="22"/>
    </location>
</feature>
<dbReference type="OMA" id="MVHESPT"/>
<feature type="compositionally biased region" description="Polar residues" evidence="1">
    <location>
        <begin position="54"/>
        <end position="86"/>
    </location>
</feature>
<evidence type="ECO:0000256" key="3">
    <source>
        <dbReference type="SAM" id="SignalP"/>
    </source>
</evidence>
<feature type="compositionally biased region" description="Polar residues" evidence="1">
    <location>
        <begin position="94"/>
        <end position="103"/>
    </location>
</feature>